<reference evidence="2" key="1">
    <citation type="submission" date="2018-01" db="EMBL/GenBank/DDBJ databases">
        <authorList>
            <person name="Regsiter A."/>
            <person name="William W."/>
        </authorList>
    </citation>
    <scope>NUCLEOTIDE SEQUENCE</scope>
    <source>
        <strain evidence="2">TRIP AH-1</strain>
    </source>
</reference>
<keyword evidence="1" id="KW-0472">Membrane</keyword>
<sequence length="52" mass="6093">MQDQVRHDDICLFSCRVDITKLLKEGEHEKDWIGFWFSGFIVVGCGFFGPWV</sequence>
<protein>
    <submittedName>
        <fullName evidence="2">Uncharacterized protein</fullName>
    </submittedName>
</protein>
<name>A0A445MSN7_9BACT</name>
<keyword evidence="1" id="KW-0812">Transmembrane</keyword>
<dbReference type="EMBL" id="OJIN01000039">
    <property type="protein sequence ID" value="SPD72391.1"/>
    <property type="molecule type" value="Genomic_DNA"/>
</dbReference>
<organism evidence="2">
    <name type="scientific">uncultured Desulfobacterium sp</name>
    <dbReference type="NCBI Taxonomy" id="201089"/>
    <lineage>
        <taxon>Bacteria</taxon>
        <taxon>Pseudomonadati</taxon>
        <taxon>Thermodesulfobacteriota</taxon>
        <taxon>Desulfobacteria</taxon>
        <taxon>Desulfobacterales</taxon>
        <taxon>Desulfobacteriaceae</taxon>
        <taxon>Desulfobacterium</taxon>
        <taxon>environmental samples</taxon>
    </lineage>
</organism>
<dbReference type="AlphaFoldDB" id="A0A445MSN7"/>
<proteinExistence type="predicted"/>
<evidence type="ECO:0000256" key="1">
    <source>
        <dbReference type="SAM" id="Phobius"/>
    </source>
</evidence>
<accession>A0A445MSN7</accession>
<gene>
    <name evidence="2" type="ORF">PITCH_A1330004</name>
</gene>
<evidence type="ECO:0000313" key="2">
    <source>
        <dbReference type="EMBL" id="SPD72391.1"/>
    </source>
</evidence>
<feature type="transmembrane region" description="Helical" evidence="1">
    <location>
        <begin position="32"/>
        <end position="51"/>
    </location>
</feature>
<keyword evidence="1" id="KW-1133">Transmembrane helix</keyword>